<gene>
    <name evidence="9" type="ORF">PF001_g618</name>
    <name evidence="8" type="ORF">PF002_g943</name>
    <name evidence="7" type="ORF">PF004_g684</name>
    <name evidence="6" type="ORF">PF005_g629</name>
    <name evidence="5" type="ORF">PF006_g530</name>
    <name evidence="4" type="ORF">PF007_g716</name>
    <name evidence="10" type="ORF">PF008_g6173</name>
    <name evidence="1" type="ORF">PF009_g856</name>
    <name evidence="3" type="ORF">PF010_g604</name>
    <name evidence="2" type="ORF">PF011_g435</name>
</gene>
<dbReference type="Proteomes" id="UP000429523">
    <property type="component" value="Unassembled WGS sequence"/>
</dbReference>
<dbReference type="AlphaFoldDB" id="A0A6A3UY06"/>
<evidence type="ECO:0000313" key="13">
    <source>
        <dbReference type="Proteomes" id="UP000437068"/>
    </source>
</evidence>
<evidence type="ECO:0000313" key="5">
    <source>
        <dbReference type="EMBL" id="KAE9155518.1"/>
    </source>
</evidence>
<evidence type="ECO:0000313" key="15">
    <source>
        <dbReference type="Proteomes" id="UP000440732"/>
    </source>
</evidence>
<dbReference type="EMBL" id="QXGA01000011">
    <property type="protein sequence ID" value="KAE9155518.1"/>
    <property type="molecule type" value="Genomic_DNA"/>
</dbReference>
<dbReference type="EMBL" id="QXFY01000238">
    <property type="protein sequence ID" value="KAE9350984.1"/>
    <property type="molecule type" value="Genomic_DNA"/>
</dbReference>
<dbReference type="Proteomes" id="UP000441208">
    <property type="component" value="Unassembled WGS sequence"/>
</dbReference>
<evidence type="ECO:0000313" key="17">
    <source>
        <dbReference type="Proteomes" id="UP000460718"/>
    </source>
</evidence>
<dbReference type="EMBL" id="QXGB01000013">
    <property type="protein sequence ID" value="KAE9237501.1"/>
    <property type="molecule type" value="Genomic_DNA"/>
</dbReference>
<evidence type="ECO:0000313" key="8">
    <source>
        <dbReference type="EMBL" id="KAE9257528.1"/>
    </source>
</evidence>
<dbReference type="Proteomes" id="UP000433483">
    <property type="component" value="Unassembled WGS sequence"/>
</dbReference>
<dbReference type="Proteomes" id="UP000440732">
    <property type="component" value="Unassembled WGS sequence"/>
</dbReference>
<evidence type="ECO:0000313" key="19">
    <source>
        <dbReference type="Proteomes" id="UP000486351"/>
    </source>
</evidence>
<evidence type="ECO:0000313" key="9">
    <source>
        <dbReference type="EMBL" id="KAE9329998.1"/>
    </source>
</evidence>
<evidence type="ECO:0000313" key="11">
    <source>
        <dbReference type="Proteomes" id="UP000429523"/>
    </source>
</evidence>
<evidence type="ECO:0000313" key="20">
    <source>
        <dbReference type="Proteomes" id="UP000488956"/>
    </source>
</evidence>
<evidence type="ECO:0000313" key="6">
    <source>
        <dbReference type="EMBL" id="KAE9237501.1"/>
    </source>
</evidence>
<evidence type="ECO:0000313" key="3">
    <source>
        <dbReference type="EMBL" id="KAE9139382.1"/>
    </source>
</evidence>
<evidence type="ECO:0000313" key="18">
    <source>
        <dbReference type="Proteomes" id="UP000476176"/>
    </source>
</evidence>
<name>A0A6A3UY06_9STRA</name>
<dbReference type="EMBL" id="QXFZ01000015">
    <property type="protein sequence ID" value="KAE9140270.1"/>
    <property type="molecule type" value="Genomic_DNA"/>
</dbReference>
<dbReference type="EMBL" id="QXFX01000012">
    <property type="protein sequence ID" value="KAE9139382.1"/>
    <property type="molecule type" value="Genomic_DNA"/>
</dbReference>
<evidence type="ECO:0000313" key="14">
    <source>
        <dbReference type="Proteomes" id="UP000440367"/>
    </source>
</evidence>
<sequence length="139" mass="15475">MLRARLDEARCGDPYLDWSTQTLITATTLGNIFPEATIEECKATLEHLTVEQQHQSSHDRIEETVAAPQIEFKSKLDSIPSPTASIPDDLTSTLTCKSNRGLVGLDTDHLDASDELIIRIDSLEQKLDLLIEKMSKQTP</sequence>
<dbReference type="EMBL" id="QXGC01000014">
    <property type="protein sequence ID" value="KAE9255220.1"/>
    <property type="molecule type" value="Genomic_DNA"/>
</dbReference>
<evidence type="ECO:0000313" key="1">
    <source>
        <dbReference type="EMBL" id="KAE8949616.1"/>
    </source>
</evidence>
<comment type="caution">
    <text evidence="5">The sequence shown here is derived from an EMBL/GenBank/DDBJ whole genome shotgun (WGS) entry which is preliminary data.</text>
</comment>
<dbReference type="Proteomes" id="UP000460718">
    <property type="component" value="Unassembled WGS sequence"/>
</dbReference>
<evidence type="ECO:0000313" key="16">
    <source>
        <dbReference type="Proteomes" id="UP000441208"/>
    </source>
</evidence>
<dbReference type="Proteomes" id="UP000437068">
    <property type="component" value="Unassembled WGS sequence"/>
</dbReference>
<evidence type="ECO:0000313" key="10">
    <source>
        <dbReference type="EMBL" id="KAE9350984.1"/>
    </source>
</evidence>
<dbReference type="Proteomes" id="UP000488956">
    <property type="component" value="Unassembled WGS sequence"/>
</dbReference>
<dbReference type="OrthoDB" id="10276067at2759"/>
<proteinExistence type="predicted"/>
<protein>
    <submittedName>
        <fullName evidence="5">Uncharacterized protein</fullName>
    </submittedName>
</protein>
<dbReference type="Proteomes" id="UP000440367">
    <property type="component" value="Unassembled WGS sequence"/>
</dbReference>
<dbReference type="EMBL" id="QXGD01000021">
    <property type="protein sequence ID" value="KAE9257528.1"/>
    <property type="molecule type" value="Genomic_DNA"/>
</dbReference>
<evidence type="ECO:0000313" key="4">
    <source>
        <dbReference type="EMBL" id="KAE9140270.1"/>
    </source>
</evidence>
<dbReference type="Proteomes" id="UP000476176">
    <property type="component" value="Unassembled WGS sequence"/>
</dbReference>
<organism evidence="5 15">
    <name type="scientific">Phytophthora fragariae</name>
    <dbReference type="NCBI Taxonomy" id="53985"/>
    <lineage>
        <taxon>Eukaryota</taxon>
        <taxon>Sar</taxon>
        <taxon>Stramenopiles</taxon>
        <taxon>Oomycota</taxon>
        <taxon>Peronosporomycetes</taxon>
        <taxon>Peronosporales</taxon>
        <taxon>Peronosporaceae</taxon>
        <taxon>Phytophthora</taxon>
    </lineage>
</organism>
<reference evidence="11 12" key="1">
    <citation type="submission" date="2018-08" db="EMBL/GenBank/DDBJ databases">
        <title>Genomic investigation of the strawberry pathogen Phytophthora fragariae indicates pathogenicity is determined by transcriptional variation in three key races.</title>
        <authorList>
            <person name="Adams T.M."/>
            <person name="Armitage A.D."/>
            <person name="Sobczyk M.K."/>
            <person name="Bates H.J."/>
            <person name="Dunwell J.M."/>
            <person name="Nellist C.F."/>
            <person name="Harrison R.J."/>
        </authorList>
    </citation>
    <scope>NUCLEOTIDE SEQUENCE [LARGE SCALE GENOMIC DNA]</scope>
    <source>
        <strain evidence="9 13">A4</strain>
        <strain evidence="8 14">BC-1</strain>
        <strain evidence="7 18">BC-23</strain>
        <strain evidence="6 12">NOV-27</strain>
        <strain evidence="5 15">NOV-5</strain>
        <strain evidence="4 16">NOV-71</strain>
        <strain evidence="10 19">NOV-77</strain>
        <strain evidence="1 11">NOV-9</strain>
        <strain evidence="3 20">ONT-3</strain>
        <strain evidence="2 17">SCRP245</strain>
    </source>
</reference>
<keyword evidence="12" id="KW-1185">Reference proteome</keyword>
<dbReference type="Proteomes" id="UP000486351">
    <property type="component" value="Unassembled WGS sequence"/>
</dbReference>
<evidence type="ECO:0000313" key="12">
    <source>
        <dbReference type="Proteomes" id="UP000433483"/>
    </source>
</evidence>
<evidence type="ECO:0000313" key="7">
    <source>
        <dbReference type="EMBL" id="KAE9255220.1"/>
    </source>
</evidence>
<dbReference type="EMBL" id="QXFW01000010">
    <property type="protein sequence ID" value="KAE9030783.1"/>
    <property type="molecule type" value="Genomic_DNA"/>
</dbReference>
<evidence type="ECO:0000313" key="2">
    <source>
        <dbReference type="EMBL" id="KAE9030783.1"/>
    </source>
</evidence>
<dbReference type="EMBL" id="QXGE01000012">
    <property type="protein sequence ID" value="KAE9329998.1"/>
    <property type="molecule type" value="Genomic_DNA"/>
</dbReference>
<accession>A0A6A3UY06</accession>
<dbReference type="EMBL" id="QXGF01000018">
    <property type="protein sequence ID" value="KAE8949616.1"/>
    <property type="molecule type" value="Genomic_DNA"/>
</dbReference>